<keyword evidence="2 5" id="KW-0812">Transmembrane</keyword>
<dbReference type="Proteomes" id="UP000469452">
    <property type="component" value="Unassembled WGS sequence"/>
</dbReference>
<keyword evidence="3 5" id="KW-1133">Transmembrane helix</keyword>
<feature type="transmembrane region" description="Helical" evidence="5">
    <location>
        <begin position="117"/>
        <end position="135"/>
    </location>
</feature>
<evidence type="ECO:0000256" key="1">
    <source>
        <dbReference type="ARBA" id="ARBA00004141"/>
    </source>
</evidence>
<evidence type="ECO:0000313" key="7">
    <source>
        <dbReference type="Proteomes" id="UP000469452"/>
    </source>
</evidence>
<dbReference type="AlphaFoldDB" id="A0A6A4ZHH9"/>
<keyword evidence="4 5" id="KW-0472">Membrane</keyword>
<evidence type="ECO:0000256" key="5">
    <source>
        <dbReference type="SAM" id="Phobius"/>
    </source>
</evidence>
<comment type="caution">
    <text evidence="6">The sequence shown here is derived from an EMBL/GenBank/DDBJ whole genome shotgun (WGS) entry which is preliminary data.</text>
</comment>
<name>A0A6A4ZHH9_APHAT</name>
<feature type="transmembrane region" description="Helical" evidence="5">
    <location>
        <begin position="88"/>
        <end position="108"/>
    </location>
</feature>
<comment type="subcellular location">
    <subcellularLocation>
        <location evidence="1">Membrane</location>
        <topology evidence="1">Multi-pass membrane protein</topology>
    </subcellularLocation>
</comment>
<dbReference type="GO" id="GO:0016020">
    <property type="term" value="C:membrane"/>
    <property type="evidence" value="ECO:0007669"/>
    <property type="project" value="UniProtKB-SubCell"/>
</dbReference>
<dbReference type="VEuPathDB" id="FungiDB:H257_05885"/>
<evidence type="ECO:0000256" key="2">
    <source>
        <dbReference type="ARBA" id="ARBA00022692"/>
    </source>
</evidence>
<evidence type="ECO:0000313" key="6">
    <source>
        <dbReference type="EMBL" id="KAF0706998.1"/>
    </source>
</evidence>
<dbReference type="Pfam" id="PF05653">
    <property type="entry name" value="Mg_trans_NIPA"/>
    <property type="match status" value="1"/>
</dbReference>
<evidence type="ECO:0000256" key="4">
    <source>
        <dbReference type="ARBA" id="ARBA00023136"/>
    </source>
</evidence>
<evidence type="ECO:0000256" key="3">
    <source>
        <dbReference type="ARBA" id="ARBA00022989"/>
    </source>
</evidence>
<feature type="transmembrane region" description="Helical" evidence="5">
    <location>
        <begin position="266"/>
        <end position="283"/>
    </location>
</feature>
<proteinExistence type="predicted"/>
<feature type="transmembrane region" description="Helical" evidence="5">
    <location>
        <begin position="303"/>
        <end position="323"/>
    </location>
</feature>
<organism evidence="6 7">
    <name type="scientific">Aphanomyces astaci</name>
    <name type="common">Crayfish plague agent</name>
    <dbReference type="NCBI Taxonomy" id="112090"/>
    <lineage>
        <taxon>Eukaryota</taxon>
        <taxon>Sar</taxon>
        <taxon>Stramenopiles</taxon>
        <taxon>Oomycota</taxon>
        <taxon>Saprolegniomycetes</taxon>
        <taxon>Saprolegniales</taxon>
        <taxon>Verrucalvaceae</taxon>
        <taxon>Aphanomyces</taxon>
    </lineage>
</organism>
<evidence type="ECO:0008006" key="8">
    <source>
        <dbReference type="Google" id="ProtNLM"/>
    </source>
</evidence>
<dbReference type="InterPro" id="IPR037185">
    <property type="entry name" value="EmrE-like"/>
</dbReference>
<sequence length="349" mass="38235">MSSHESSSMGTVLSGQEYDLVTGIAMCLVGTTISNFVRRDLPSLNIPKSQCVNDSQNTTESRTIPNGDGGWVCFIADFAALTYAAQSVIAPVGAFTLVANIFFAHYWLRERLGRNDLIGTMLICIGAIMVTVFGSHSSTSHTLDELLALYYRWDMFVYACAVCAVLIGLFTALVRSEDALRVHGNLSDEYKTFRKIHPLAYSGLAGVWGAQSVMFAKSTGELIKQTAHGLNQFDKVPSYVILACLAGTITMQVTNQTRMQSEYCHHFACIVITLHTHLLSLGLKSFDALYIVPVFTVCRTSVILDIGICFFITFSVLGGAVYFEEFKSFGLMQWLGFPCGVVVTILVDA</sequence>
<reference evidence="6 7" key="1">
    <citation type="submission" date="2019-06" db="EMBL/GenBank/DDBJ databases">
        <title>Genomics analysis of Aphanomyces spp. identifies a new class of oomycete effector associated with host adaptation.</title>
        <authorList>
            <person name="Gaulin E."/>
        </authorList>
    </citation>
    <scope>NUCLEOTIDE SEQUENCE [LARGE SCALE GENOMIC DNA]</scope>
    <source>
        <strain evidence="6 7">E</strain>
    </source>
</reference>
<dbReference type="InterPro" id="IPR008521">
    <property type="entry name" value="Mg_trans_NIPA"/>
</dbReference>
<dbReference type="GO" id="GO:0015095">
    <property type="term" value="F:magnesium ion transmembrane transporter activity"/>
    <property type="evidence" value="ECO:0007669"/>
    <property type="project" value="InterPro"/>
</dbReference>
<gene>
    <name evidence="6" type="ORF">AaE_013829</name>
</gene>
<feature type="transmembrane region" description="Helical" evidence="5">
    <location>
        <begin position="155"/>
        <end position="175"/>
    </location>
</feature>
<protein>
    <recommendedName>
        <fullName evidence="8">EamA domain-containing protein</fullName>
    </recommendedName>
</protein>
<feature type="transmembrane region" description="Helical" evidence="5">
    <location>
        <begin position="330"/>
        <end position="347"/>
    </location>
</feature>
<dbReference type="PANTHER" id="PTHR12570">
    <property type="match status" value="1"/>
</dbReference>
<dbReference type="EMBL" id="VJMI01019573">
    <property type="protein sequence ID" value="KAF0706998.1"/>
    <property type="molecule type" value="Genomic_DNA"/>
</dbReference>
<dbReference type="PANTHER" id="PTHR12570:SF9">
    <property type="entry name" value="MAGNESIUM TRANSPORTER NIPA8-RELATED"/>
    <property type="match status" value="1"/>
</dbReference>
<dbReference type="SUPFAM" id="SSF103481">
    <property type="entry name" value="Multidrug resistance efflux transporter EmrE"/>
    <property type="match status" value="1"/>
</dbReference>
<accession>A0A6A4ZHH9</accession>